<dbReference type="GO" id="GO:0005886">
    <property type="term" value="C:plasma membrane"/>
    <property type="evidence" value="ECO:0007669"/>
    <property type="project" value="TreeGrafter"/>
</dbReference>
<reference evidence="2" key="1">
    <citation type="journal article" date="2013" name="New Phytol.">
        <title>Plant Defensin type 1 (PDF1): protein promiscuity and expression variation within the Arabidopsis genus shed light on zinc tolerance acquisition in Arabidopsis halleri.</title>
        <authorList>
            <person name="Shahzad Z."/>
            <person name="Ranwez V."/>
            <person name="Fizames C."/>
            <person name="Marques L."/>
            <person name="Le Martret B."/>
            <person name="Alassimone J."/>
            <person name="Gode C."/>
            <person name="Lacombe E."/>
            <person name="Castillo T."/>
            <person name="Saumitou-Laprade P."/>
            <person name="Berthomieu P."/>
            <person name="Gosti F."/>
        </authorList>
    </citation>
    <scope>NUCLEOTIDE SEQUENCE</scope>
    <source>
        <tissue evidence="2">Leaves</tissue>
    </source>
</reference>
<dbReference type="InterPro" id="IPR045036">
    <property type="entry name" value="Spartin-like"/>
</dbReference>
<accession>I0J3B2</accession>
<proteinExistence type="predicted"/>
<dbReference type="PANTHER" id="PTHR21068">
    <property type="entry name" value="SPARTIN"/>
    <property type="match status" value="1"/>
</dbReference>
<dbReference type="PANTHER" id="PTHR21068:SF43">
    <property type="entry name" value="SPARTIN"/>
    <property type="match status" value="1"/>
</dbReference>
<feature type="region of interest" description="Disordered" evidence="1">
    <location>
        <begin position="49"/>
        <end position="73"/>
    </location>
</feature>
<dbReference type="AlphaFoldDB" id="I0J3B2"/>
<name>I0J3B2_ARAHH</name>
<organism evidence="2">
    <name type="scientific">Arabidopsis halleri subsp. halleri</name>
    <name type="common">Arabis halleri</name>
    <dbReference type="NCBI Taxonomy" id="81971"/>
    <lineage>
        <taxon>Eukaryota</taxon>
        <taxon>Viridiplantae</taxon>
        <taxon>Streptophyta</taxon>
        <taxon>Embryophyta</taxon>
        <taxon>Tracheophyta</taxon>
        <taxon>Spermatophyta</taxon>
        <taxon>Magnoliopsida</taxon>
        <taxon>eudicotyledons</taxon>
        <taxon>Gunneridae</taxon>
        <taxon>Pentapetalae</taxon>
        <taxon>rosids</taxon>
        <taxon>malvids</taxon>
        <taxon>Brassicales</taxon>
        <taxon>Brassicaceae</taxon>
        <taxon>Camelineae</taxon>
        <taxon>Arabidopsis</taxon>
    </lineage>
</organism>
<protein>
    <submittedName>
        <fullName evidence="2">Senescence/dehydration-associated protein-like protein</fullName>
    </submittedName>
</protein>
<evidence type="ECO:0000256" key="1">
    <source>
        <dbReference type="SAM" id="MobiDB-lite"/>
    </source>
</evidence>
<dbReference type="EMBL" id="HE601748">
    <property type="protein sequence ID" value="CCD74472.1"/>
    <property type="molecule type" value="Genomic_DNA"/>
</dbReference>
<evidence type="ECO:0000313" key="2">
    <source>
        <dbReference type="EMBL" id="CCD74472.1"/>
    </source>
</evidence>
<sequence>MMVYPSNGFKSGGGNIVAVLANVGNEIQWPLTKNEVAAKVDGSHYFFSIHPPKEKGQGYGSESDDEKSKSKSDDDILNYGLTIALKGQENVLLVLDQVLRDYSCFTEQKMSEKAKETGEEVLGISMVAATSPEELKGKRKDVVEGQCVAYWTLTFLILCNYK</sequence>